<feature type="transmembrane region" description="Helical" evidence="5">
    <location>
        <begin position="288"/>
        <end position="308"/>
    </location>
</feature>
<evidence type="ECO:0000256" key="2">
    <source>
        <dbReference type="ARBA" id="ARBA00022692"/>
    </source>
</evidence>
<feature type="transmembrane region" description="Helical" evidence="5">
    <location>
        <begin position="167"/>
        <end position="187"/>
    </location>
</feature>
<protein>
    <submittedName>
        <fullName evidence="7">Inner membrane protein yrbg, putative calcium/sodium:proton antiporter</fullName>
    </submittedName>
</protein>
<dbReference type="InterPro" id="IPR044880">
    <property type="entry name" value="NCX_ion-bd_dom_sf"/>
</dbReference>
<dbReference type="GO" id="GO:0005262">
    <property type="term" value="F:calcium channel activity"/>
    <property type="evidence" value="ECO:0007669"/>
    <property type="project" value="TreeGrafter"/>
</dbReference>
<name>A0A0W8F3K0_9ZZZZ</name>
<dbReference type="Gene3D" id="1.20.1420.30">
    <property type="entry name" value="NCX, central ion-binding region"/>
    <property type="match status" value="1"/>
</dbReference>
<evidence type="ECO:0000256" key="3">
    <source>
        <dbReference type="ARBA" id="ARBA00022989"/>
    </source>
</evidence>
<evidence type="ECO:0000256" key="4">
    <source>
        <dbReference type="ARBA" id="ARBA00023136"/>
    </source>
</evidence>
<dbReference type="PANTHER" id="PTHR10846:SF8">
    <property type="entry name" value="INNER MEMBRANE PROTEIN YRBG"/>
    <property type="match status" value="1"/>
</dbReference>
<feature type="transmembrane region" description="Helical" evidence="5">
    <location>
        <begin position="81"/>
        <end position="101"/>
    </location>
</feature>
<organism evidence="7">
    <name type="scientific">hydrocarbon metagenome</name>
    <dbReference type="NCBI Taxonomy" id="938273"/>
    <lineage>
        <taxon>unclassified sequences</taxon>
        <taxon>metagenomes</taxon>
        <taxon>ecological metagenomes</taxon>
    </lineage>
</organism>
<dbReference type="GO" id="GO:0006874">
    <property type="term" value="P:intracellular calcium ion homeostasis"/>
    <property type="evidence" value="ECO:0007669"/>
    <property type="project" value="TreeGrafter"/>
</dbReference>
<evidence type="ECO:0000313" key="7">
    <source>
        <dbReference type="EMBL" id="KUG15436.1"/>
    </source>
</evidence>
<dbReference type="AlphaFoldDB" id="A0A0W8F3K0"/>
<sequence>MSRIIIPLILFAVGLILLLKGADIAVRGAETLAVRAGVSATTIGLTVVAFGTSLPELVVSAGAFSRGAYAVGTGNAIGSNIANIGLILGLVILLMPAVCSYPSCRDRLFTNTLLTLTATAVFALLSLRGTLDWITGILFLLAFSAMLAVMWRTGAASDPLPDDPCRFPLPLTIAGLVAVVIGAHLLLSGALEIAELFSIPPAVVGLSMVAVGTSLPELATSAVAAMKKSPGIAVGNILGSNIFNLLFVLGANSLFFTIPAPDMRNTLIMIGFTLAILPLFIRNTLVTRIWGAVLLSSYTAYMLFLYGIV</sequence>
<feature type="transmembrane region" description="Helical" evidence="5">
    <location>
        <begin position="133"/>
        <end position="155"/>
    </location>
</feature>
<comment type="subcellular location">
    <subcellularLocation>
        <location evidence="1">Membrane</location>
        <topology evidence="1">Multi-pass membrane protein</topology>
    </subcellularLocation>
</comment>
<feature type="transmembrane region" description="Helical" evidence="5">
    <location>
        <begin position="108"/>
        <end position="127"/>
    </location>
</feature>
<feature type="domain" description="Sodium/calcium exchanger membrane region" evidence="6">
    <location>
        <begin position="171"/>
        <end position="306"/>
    </location>
</feature>
<dbReference type="PANTHER" id="PTHR10846">
    <property type="entry name" value="SODIUM/POTASSIUM/CALCIUM EXCHANGER"/>
    <property type="match status" value="1"/>
</dbReference>
<dbReference type="Pfam" id="PF01699">
    <property type="entry name" value="Na_Ca_ex"/>
    <property type="match status" value="2"/>
</dbReference>
<proteinExistence type="predicted"/>
<gene>
    <name evidence="7" type="ORF">ASZ90_014899</name>
</gene>
<feature type="transmembrane region" description="Helical" evidence="5">
    <location>
        <begin position="231"/>
        <end position="251"/>
    </location>
</feature>
<keyword evidence="4 5" id="KW-0472">Membrane</keyword>
<reference evidence="7" key="1">
    <citation type="journal article" date="2015" name="Proc. Natl. Acad. Sci. U.S.A.">
        <title>Networks of energetic and metabolic interactions define dynamics in microbial communities.</title>
        <authorList>
            <person name="Embree M."/>
            <person name="Liu J.K."/>
            <person name="Al-Bassam M.M."/>
            <person name="Zengler K."/>
        </authorList>
    </citation>
    <scope>NUCLEOTIDE SEQUENCE</scope>
</reference>
<evidence type="ECO:0000259" key="6">
    <source>
        <dbReference type="Pfam" id="PF01699"/>
    </source>
</evidence>
<keyword evidence="2 5" id="KW-0812">Transmembrane</keyword>
<keyword evidence="3 5" id="KW-1133">Transmembrane helix</keyword>
<comment type="caution">
    <text evidence="7">The sequence shown here is derived from an EMBL/GenBank/DDBJ whole genome shotgun (WGS) entry which is preliminary data.</text>
</comment>
<feature type="transmembrane region" description="Helical" evidence="5">
    <location>
        <begin position="199"/>
        <end position="219"/>
    </location>
</feature>
<dbReference type="NCBIfam" id="TIGR00367">
    <property type="entry name" value="calcium/sodium antiporter"/>
    <property type="match status" value="1"/>
</dbReference>
<accession>A0A0W8F3K0</accession>
<evidence type="ECO:0000256" key="1">
    <source>
        <dbReference type="ARBA" id="ARBA00004141"/>
    </source>
</evidence>
<dbReference type="EMBL" id="LNQE01001556">
    <property type="protein sequence ID" value="KUG15436.1"/>
    <property type="molecule type" value="Genomic_DNA"/>
</dbReference>
<evidence type="ECO:0000256" key="5">
    <source>
        <dbReference type="SAM" id="Phobius"/>
    </source>
</evidence>
<dbReference type="GO" id="GO:0008273">
    <property type="term" value="F:calcium, potassium:sodium antiporter activity"/>
    <property type="evidence" value="ECO:0007669"/>
    <property type="project" value="TreeGrafter"/>
</dbReference>
<feature type="transmembrane region" description="Helical" evidence="5">
    <location>
        <begin position="263"/>
        <end position="281"/>
    </location>
</feature>
<feature type="domain" description="Sodium/calcium exchanger membrane region" evidence="6">
    <location>
        <begin position="8"/>
        <end position="151"/>
    </location>
</feature>
<dbReference type="InterPro" id="IPR004481">
    <property type="entry name" value="K/Na/Ca-exchanger"/>
</dbReference>
<dbReference type="InterPro" id="IPR004837">
    <property type="entry name" value="NaCa_Exmemb"/>
</dbReference>
<dbReference type="GO" id="GO:0005886">
    <property type="term" value="C:plasma membrane"/>
    <property type="evidence" value="ECO:0007669"/>
    <property type="project" value="TreeGrafter"/>
</dbReference>